<dbReference type="SUPFAM" id="SSF52540">
    <property type="entry name" value="P-loop containing nucleoside triphosphate hydrolases"/>
    <property type="match status" value="1"/>
</dbReference>
<dbReference type="Pfam" id="PF07724">
    <property type="entry name" value="AAA_2"/>
    <property type="match status" value="1"/>
</dbReference>
<feature type="region of interest" description="Disordered" evidence="9">
    <location>
        <begin position="156"/>
        <end position="186"/>
    </location>
</feature>
<evidence type="ECO:0000256" key="5">
    <source>
        <dbReference type="ARBA" id="ARBA00022840"/>
    </source>
</evidence>
<dbReference type="HAMAP" id="MF_00249">
    <property type="entry name" value="HslU"/>
    <property type="match status" value="1"/>
</dbReference>
<proteinExistence type="inferred from homology"/>
<dbReference type="InterPro" id="IPR019489">
    <property type="entry name" value="Clp_ATPase_C"/>
</dbReference>
<evidence type="ECO:0000256" key="7">
    <source>
        <dbReference type="ARBA" id="ARBA00065893"/>
    </source>
</evidence>
<sequence>MTDNYAKSSSKWTPRRIVTELDKYIVGQDSAKRAVAVALRNRHRRTFLPEELREEVVPKNILMIGPTGVGKTEIARRLAKLVGAPFVKVEATKFTEVGYVGRDVESMVRDLVETAIRIIKAEKIEEVKERAEELADERIIAIMVPEKSSSQGFKNPLEMFFNQSGNSNRSDGPEDAEKSRQLEQRRRQVSFQLKSGQLEEETVEIEVEDTLPMLDMFGGGSGMEQMGINMQEMLGQLMPKKTKKRRLSVKEARKVLTQEEGQKLIDMDHVQQEALHRVEDSGIIFIDEVDKIAGKDQRGGPDVSREGVQRDILPIVEGSTVMTKYGPVKTDHILFIAAGAFHTAKPSDMIPELQGRFPIRVELNDLTAEDFVRILTEPKAALLKQYAALLATEDIRVTFTPEGIREIARLAAEVNRDTENIGARRLHTMLERLLEELSFEAPDIQLEEIRITPEYVQERLASIVDNRDLSQYIL</sequence>
<dbReference type="Proteomes" id="UP000198534">
    <property type="component" value="Unassembled WGS sequence"/>
</dbReference>
<evidence type="ECO:0000256" key="1">
    <source>
        <dbReference type="ARBA" id="ARBA00004496"/>
    </source>
</evidence>
<comment type="similarity">
    <text evidence="2 8">Belongs to the ClpX chaperone family. HslU subfamily.</text>
</comment>
<dbReference type="InterPro" id="IPR027417">
    <property type="entry name" value="P-loop_NTPase"/>
</dbReference>
<reference evidence="12 13" key="1">
    <citation type="submission" date="2016-10" db="EMBL/GenBank/DDBJ databases">
        <authorList>
            <person name="de Groot N.N."/>
        </authorList>
    </citation>
    <scope>NUCLEOTIDE SEQUENCE [LARGE SCALE GENOMIC DNA]</scope>
    <source>
        <strain evidence="12 13">DSM 45610</strain>
    </source>
</reference>
<dbReference type="AlphaFoldDB" id="A0A1H2U911"/>
<dbReference type="GO" id="GO:0009376">
    <property type="term" value="C:HslUV protease complex"/>
    <property type="evidence" value="ECO:0007669"/>
    <property type="project" value="UniProtKB-UniRule"/>
</dbReference>
<feature type="binding site" evidence="8">
    <location>
        <position position="424"/>
    </location>
    <ligand>
        <name>ATP</name>
        <dbReference type="ChEBI" id="CHEBI:30616"/>
    </ligand>
</feature>
<feature type="domain" description="Clp ATPase C-terminal" evidence="11">
    <location>
        <begin position="366"/>
        <end position="460"/>
    </location>
</feature>
<feature type="binding site" evidence="8">
    <location>
        <position position="26"/>
    </location>
    <ligand>
        <name>ATP</name>
        <dbReference type="ChEBI" id="CHEBI:30616"/>
    </ligand>
</feature>
<dbReference type="RefSeq" id="WP_091737139.1">
    <property type="nucleotide sequence ID" value="NZ_FNNQ01000004.1"/>
</dbReference>
<keyword evidence="6 8" id="KW-0143">Chaperone</keyword>
<gene>
    <name evidence="8" type="primary">hslU</name>
    <name evidence="12" type="ORF">SAMN05444487_10425</name>
</gene>
<dbReference type="GO" id="GO:0016887">
    <property type="term" value="F:ATP hydrolysis activity"/>
    <property type="evidence" value="ECO:0007669"/>
    <property type="project" value="InterPro"/>
</dbReference>
<evidence type="ECO:0000259" key="11">
    <source>
        <dbReference type="SMART" id="SM01086"/>
    </source>
</evidence>
<evidence type="ECO:0000259" key="10">
    <source>
        <dbReference type="SMART" id="SM00382"/>
    </source>
</evidence>
<feature type="compositionally biased region" description="Basic and acidic residues" evidence="9">
    <location>
        <begin position="171"/>
        <end position="186"/>
    </location>
</feature>
<evidence type="ECO:0000256" key="9">
    <source>
        <dbReference type="SAM" id="MobiDB-lite"/>
    </source>
</evidence>
<dbReference type="InterPro" id="IPR003959">
    <property type="entry name" value="ATPase_AAA_core"/>
</dbReference>
<comment type="function">
    <text evidence="8">ATPase subunit of a proteasome-like degradation complex; this subunit has chaperone activity. The binding of ATP and its subsequent hydrolysis by HslU are essential for unfolding of protein substrates subsequently hydrolyzed by HslV. HslU recognizes the N-terminal part of its protein substrates and unfolds these before they are guided to HslV for hydrolysis.</text>
</comment>
<protein>
    <recommendedName>
        <fullName evidence="8">ATP-dependent protease ATPase subunit HslU</fullName>
    </recommendedName>
    <alternativeName>
        <fullName evidence="8">Unfoldase HslU</fullName>
    </alternativeName>
</protein>
<dbReference type="OrthoDB" id="9804062at2"/>
<keyword evidence="5 8" id="KW-0067">ATP-binding</keyword>
<evidence type="ECO:0000256" key="3">
    <source>
        <dbReference type="ARBA" id="ARBA00022490"/>
    </source>
</evidence>
<keyword evidence="12" id="KW-0378">Hydrolase</keyword>
<keyword evidence="3 8" id="KW-0963">Cytoplasm</keyword>
<dbReference type="EMBL" id="FNNQ01000004">
    <property type="protein sequence ID" value="SDW52079.1"/>
    <property type="molecule type" value="Genomic_DNA"/>
</dbReference>
<keyword evidence="4 8" id="KW-0547">Nucleotide-binding</keyword>
<dbReference type="InterPro" id="IPR004491">
    <property type="entry name" value="HslU"/>
</dbReference>
<dbReference type="InterPro" id="IPR050052">
    <property type="entry name" value="ATP-dep_Clp_protease_ClpX"/>
</dbReference>
<dbReference type="FunFam" id="3.40.50.300:FF:000213">
    <property type="entry name" value="ATP-dependent protease ATPase subunit HslU"/>
    <property type="match status" value="1"/>
</dbReference>
<comment type="subunit">
    <text evidence="7">A double ring-shaped homohexamer of ClpQ is capped on each side by a ring-shaped ClpY homohexamer. The assembly of the ClpQ/ClpY complex is dependent on binding of ATP.</text>
</comment>
<dbReference type="Pfam" id="PF00004">
    <property type="entry name" value="AAA"/>
    <property type="match status" value="1"/>
</dbReference>
<dbReference type="PANTHER" id="PTHR48102">
    <property type="entry name" value="ATP-DEPENDENT CLP PROTEASE ATP-BINDING SUBUNIT CLPX-LIKE, MITOCHONDRIAL-RELATED"/>
    <property type="match status" value="1"/>
</dbReference>
<keyword evidence="13" id="KW-1185">Reference proteome</keyword>
<evidence type="ECO:0000256" key="2">
    <source>
        <dbReference type="ARBA" id="ARBA00009771"/>
    </source>
</evidence>
<evidence type="ECO:0000256" key="4">
    <source>
        <dbReference type="ARBA" id="ARBA00022741"/>
    </source>
</evidence>
<feature type="binding site" evidence="8">
    <location>
        <position position="287"/>
    </location>
    <ligand>
        <name>ATP</name>
        <dbReference type="ChEBI" id="CHEBI:30616"/>
    </ligand>
</feature>
<dbReference type="NCBIfam" id="NF003544">
    <property type="entry name" value="PRK05201.1"/>
    <property type="match status" value="1"/>
</dbReference>
<evidence type="ECO:0000256" key="8">
    <source>
        <dbReference type="HAMAP-Rule" id="MF_00249"/>
    </source>
</evidence>
<evidence type="ECO:0000313" key="12">
    <source>
        <dbReference type="EMBL" id="SDW52079.1"/>
    </source>
</evidence>
<dbReference type="InterPro" id="IPR003593">
    <property type="entry name" value="AAA+_ATPase"/>
</dbReference>
<dbReference type="FunFam" id="3.40.50.300:FF:000220">
    <property type="entry name" value="ATP-dependent protease ATPase subunit HslU"/>
    <property type="match status" value="1"/>
</dbReference>
<dbReference type="GO" id="GO:0005524">
    <property type="term" value="F:ATP binding"/>
    <property type="evidence" value="ECO:0007669"/>
    <property type="project" value="UniProtKB-UniRule"/>
</dbReference>
<feature type="compositionally biased region" description="Polar residues" evidence="9">
    <location>
        <begin position="161"/>
        <end position="170"/>
    </location>
</feature>
<comment type="subunit">
    <text evidence="8">A double ring-shaped homohexamer of HslV is capped on each side by a ring-shaped HslU homohexamer. The assembly of the HslU/HslV complex is dependent on binding of ATP.</text>
</comment>
<feature type="binding site" evidence="8">
    <location>
        <position position="352"/>
    </location>
    <ligand>
        <name>ATP</name>
        <dbReference type="ChEBI" id="CHEBI:30616"/>
    </ligand>
</feature>
<dbReference type="Gene3D" id="1.10.8.60">
    <property type="match status" value="1"/>
</dbReference>
<dbReference type="CDD" id="cd19498">
    <property type="entry name" value="RecA-like_HslU"/>
    <property type="match status" value="1"/>
</dbReference>
<dbReference type="GO" id="GO:0043335">
    <property type="term" value="P:protein unfolding"/>
    <property type="evidence" value="ECO:0007669"/>
    <property type="project" value="UniProtKB-UniRule"/>
</dbReference>
<keyword evidence="12" id="KW-0645">Protease</keyword>
<dbReference type="GO" id="GO:0036402">
    <property type="term" value="F:proteasome-activating activity"/>
    <property type="evidence" value="ECO:0007669"/>
    <property type="project" value="UniProtKB-UniRule"/>
</dbReference>
<feature type="domain" description="AAA+ ATPase" evidence="10">
    <location>
        <begin position="57"/>
        <end position="367"/>
    </location>
</feature>
<dbReference type="PANTHER" id="PTHR48102:SF3">
    <property type="entry name" value="ATP-DEPENDENT PROTEASE ATPASE SUBUNIT HSLU"/>
    <property type="match status" value="1"/>
</dbReference>
<feature type="binding site" evidence="8">
    <location>
        <begin position="68"/>
        <end position="73"/>
    </location>
    <ligand>
        <name>ATP</name>
        <dbReference type="ChEBI" id="CHEBI:30616"/>
    </ligand>
</feature>
<dbReference type="STRING" id="1048340.SAMN05444487_10425"/>
<dbReference type="SMART" id="SM01086">
    <property type="entry name" value="ClpB_D2-small"/>
    <property type="match status" value="1"/>
</dbReference>
<organism evidence="12 13">
    <name type="scientific">Marininema mesophilum</name>
    <dbReference type="NCBI Taxonomy" id="1048340"/>
    <lineage>
        <taxon>Bacteria</taxon>
        <taxon>Bacillati</taxon>
        <taxon>Bacillota</taxon>
        <taxon>Bacilli</taxon>
        <taxon>Bacillales</taxon>
        <taxon>Thermoactinomycetaceae</taxon>
        <taxon>Marininema</taxon>
    </lineage>
</organism>
<accession>A0A1H2U911</accession>
<evidence type="ECO:0000256" key="6">
    <source>
        <dbReference type="ARBA" id="ARBA00023186"/>
    </source>
</evidence>
<dbReference type="NCBIfam" id="TIGR00390">
    <property type="entry name" value="hslU"/>
    <property type="match status" value="1"/>
</dbReference>
<comment type="subcellular location">
    <subcellularLocation>
        <location evidence="1 8">Cytoplasm</location>
    </subcellularLocation>
</comment>
<dbReference type="SMART" id="SM00382">
    <property type="entry name" value="AAA"/>
    <property type="match status" value="1"/>
</dbReference>
<dbReference type="GO" id="GO:0008233">
    <property type="term" value="F:peptidase activity"/>
    <property type="evidence" value="ECO:0007669"/>
    <property type="project" value="UniProtKB-KW"/>
</dbReference>
<name>A0A1H2U911_9BACL</name>
<dbReference type="Gene3D" id="3.40.50.300">
    <property type="entry name" value="P-loop containing nucleotide triphosphate hydrolases"/>
    <property type="match status" value="2"/>
</dbReference>
<evidence type="ECO:0000313" key="13">
    <source>
        <dbReference type="Proteomes" id="UP000198534"/>
    </source>
</evidence>